<evidence type="ECO:0000259" key="1">
    <source>
        <dbReference type="Pfam" id="PF03235"/>
    </source>
</evidence>
<dbReference type="RefSeq" id="WP_205307135.1">
    <property type="nucleotide sequence ID" value="NZ_BAAAVF010000017.1"/>
</dbReference>
<name>A0ABS2LFE7_9CELL</name>
<gene>
    <name evidence="2" type="ORF">JOD49_002071</name>
</gene>
<accession>A0ABS2LFE7</accession>
<proteinExistence type="predicted"/>
<dbReference type="InterPro" id="IPR038461">
    <property type="entry name" value="Schlafen_AlbA_2_dom_sf"/>
</dbReference>
<reference evidence="2 3" key="1">
    <citation type="submission" date="2021-01" db="EMBL/GenBank/DDBJ databases">
        <title>Sequencing the genomes of 1000 actinobacteria strains.</title>
        <authorList>
            <person name="Klenk H.-P."/>
        </authorList>
    </citation>
    <scope>NUCLEOTIDE SEQUENCE [LARGE SCALE GENOMIC DNA]</scope>
    <source>
        <strain evidence="2 3">DSM 46000</strain>
    </source>
</reference>
<keyword evidence="3" id="KW-1185">Reference proteome</keyword>
<dbReference type="PANTHER" id="PTHR39639:SF1">
    <property type="entry name" value="DUF262 DOMAIN-CONTAINING PROTEIN"/>
    <property type="match status" value="1"/>
</dbReference>
<evidence type="ECO:0000313" key="3">
    <source>
        <dbReference type="Proteomes" id="UP000698059"/>
    </source>
</evidence>
<feature type="domain" description="GmrSD restriction endonucleases N-terminal" evidence="1">
    <location>
        <begin position="16"/>
        <end position="168"/>
    </location>
</feature>
<evidence type="ECO:0000313" key="2">
    <source>
        <dbReference type="EMBL" id="MBM7479151.1"/>
    </source>
</evidence>
<dbReference type="Gene3D" id="3.30.950.30">
    <property type="entry name" value="Schlafen, AAA domain"/>
    <property type="match status" value="1"/>
</dbReference>
<dbReference type="EMBL" id="JAFBBO010000001">
    <property type="protein sequence ID" value="MBM7479151.1"/>
    <property type="molecule type" value="Genomic_DNA"/>
</dbReference>
<sequence length="588" mass="64725">MAELDSQPKTLQTIYSWFSQNKLYVNRRYQRKLVWTLPEKQKLVSSVLRELPIPAVLLAEREGGAYEIIDGLQRLHTLMSFVETSFPTEEGDLFDVKRFLTAHERQKAVGFSKPAGEYGLLGAREIATFLDYPLSISIMRGASEAEVDDVFSRINTYGHLLSNQERRQAGVQGDFPKLVRELASELRGDVSEETLELAQMPMISIDLPKMKHGYAVQADQVFWVAQGILNGGNLRDSMDEQCVADIVASIVGGQILDSSKDALDSVYNAGDAESERISLALDSYGASRIKDEFKYCIQEVQNIAAAGGSEKLRKVLFRGSSNNPFPNVFTVLLIALHESLVTEKRTIADHAGVKRALANLSDRFDSSRKSTISDERRKNVNIVKGLIASSLVDGAPDGVYSNPSMIDLDAIIRRSQVETARYELKQGILALAESRDVNSSVMEKVIKTICGIANCGPEAGGVVLIGVADKPADVQRIAELDGVTPIQVGGRSVVGITREAGLLGETVEQYVGRWKHSIRNSGLSEPLRSEVLSAFDFNDYLGLGVLVLRVPVQRTLSYVDDRVYVRSHDDTVELTSPPEIAAAATRFR</sequence>
<dbReference type="InterPro" id="IPR004919">
    <property type="entry name" value="GmrSD_N"/>
</dbReference>
<comment type="caution">
    <text evidence="2">The sequence shown here is derived from an EMBL/GenBank/DDBJ whole genome shotgun (WGS) entry which is preliminary data.</text>
</comment>
<protein>
    <recommendedName>
        <fullName evidence="1">GmrSD restriction endonucleases N-terminal domain-containing protein</fullName>
    </recommendedName>
</protein>
<dbReference type="Pfam" id="PF03235">
    <property type="entry name" value="GmrSD_N"/>
    <property type="match status" value="1"/>
</dbReference>
<organism evidence="2 3">
    <name type="scientific">Oerskovia jenensis</name>
    <dbReference type="NCBI Taxonomy" id="162169"/>
    <lineage>
        <taxon>Bacteria</taxon>
        <taxon>Bacillati</taxon>
        <taxon>Actinomycetota</taxon>
        <taxon>Actinomycetes</taxon>
        <taxon>Micrococcales</taxon>
        <taxon>Cellulomonadaceae</taxon>
        <taxon>Oerskovia</taxon>
    </lineage>
</organism>
<dbReference type="PANTHER" id="PTHR39639">
    <property type="entry name" value="CHROMOSOME 16, WHOLE GENOME SHOTGUN SEQUENCE"/>
    <property type="match status" value="1"/>
</dbReference>
<dbReference type="Proteomes" id="UP000698059">
    <property type="component" value="Unassembled WGS sequence"/>
</dbReference>